<name>A0A1I2LRJ5_9BACI</name>
<keyword evidence="1" id="KW-0812">Transmembrane</keyword>
<dbReference type="EMBL" id="FOOG01000010">
    <property type="protein sequence ID" value="SFF81895.1"/>
    <property type="molecule type" value="Genomic_DNA"/>
</dbReference>
<protein>
    <submittedName>
        <fullName evidence="2">Lia operon protein LiaI</fullName>
    </submittedName>
</protein>
<dbReference type="AlphaFoldDB" id="A0A1I2LRJ5"/>
<evidence type="ECO:0000313" key="2">
    <source>
        <dbReference type="EMBL" id="SFF81895.1"/>
    </source>
</evidence>
<proteinExistence type="predicted"/>
<sequence length="116" mass="12901">MKKFLLFLAALIALGILLANLGPMILLGVSVWLLYVVFKKFMKSETTAGKIGWVVLGLIITSVAVSNVYAVIGLAAAYVLYLIYKHWNNKGGSETEVFTSNDPFTNFERQWAELKK</sequence>
<accession>A0A1I2LRJ5</accession>
<keyword evidence="3" id="KW-1185">Reference proteome</keyword>
<evidence type="ECO:0000313" key="3">
    <source>
        <dbReference type="Proteomes" id="UP000198897"/>
    </source>
</evidence>
<keyword evidence="1" id="KW-1133">Transmembrane helix</keyword>
<evidence type="ECO:0000256" key="1">
    <source>
        <dbReference type="SAM" id="Phobius"/>
    </source>
</evidence>
<reference evidence="3" key="1">
    <citation type="submission" date="2016-10" db="EMBL/GenBank/DDBJ databases">
        <authorList>
            <person name="Varghese N."/>
            <person name="Submissions S."/>
        </authorList>
    </citation>
    <scope>NUCLEOTIDE SEQUENCE [LARGE SCALE GENOMIC DNA]</scope>
    <source>
        <strain evidence="3">FP5</strain>
    </source>
</reference>
<dbReference type="Proteomes" id="UP000198897">
    <property type="component" value="Unassembled WGS sequence"/>
</dbReference>
<dbReference type="RefSeq" id="WP_089751500.1">
    <property type="nucleotide sequence ID" value="NZ_FOOG01000010.1"/>
</dbReference>
<keyword evidence="1" id="KW-0472">Membrane</keyword>
<feature type="transmembrane region" description="Helical" evidence="1">
    <location>
        <begin position="52"/>
        <end position="84"/>
    </location>
</feature>
<dbReference type="OrthoDB" id="2971941at2"/>
<gene>
    <name evidence="2" type="ORF">SAMN05216353_11023</name>
</gene>
<organism evidence="2 3">
    <name type="scientific">Halobacillus alkaliphilus</name>
    <dbReference type="NCBI Taxonomy" id="396056"/>
    <lineage>
        <taxon>Bacteria</taxon>
        <taxon>Bacillati</taxon>
        <taxon>Bacillota</taxon>
        <taxon>Bacilli</taxon>
        <taxon>Bacillales</taxon>
        <taxon>Bacillaceae</taxon>
        <taxon>Halobacillus</taxon>
    </lineage>
</organism>